<feature type="domain" description="Radical SAM core" evidence="16">
    <location>
        <begin position="51"/>
        <end position="279"/>
    </location>
</feature>
<dbReference type="SUPFAM" id="SSF102114">
    <property type="entry name" value="Radical SAM enzymes"/>
    <property type="match status" value="1"/>
</dbReference>
<feature type="binding site" evidence="13 14">
    <location>
        <position position="70"/>
    </location>
    <ligand>
        <name>[4Fe-4S] cluster</name>
        <dbReference type="ChEBI" id="CHEBI:49883"/>
        <note>4Fe-4S-S-AdoMet</note>
    </ligand>
</feature>
<dbReference type="Proteomes" id="UP000245430">
    <property type="component" value="Unassembled WGS sequence"/>
</dbReference>
<dbReference type="PIRSF" id="PIRSF001619">
    <property type="entry name" value="Biotin_synth"/>
    <property type="match status" value="1"/>
</dbReference>
<dbReference type="SFLD" id="SFLDG01060">
    <property type="entry name" value="BATS_domain_containing"/>
    <property type="match status" value="1"/>
</dbReference>
<evidence type="ECO:0000256" key="14">
    <source>
        <dbReference type="PIRSR" id="PIRSR001619-1"/>
    </source>
</evidence>
<keyword evidence="5 13" id="KW-0808">Transferase</keyword>
<keyword evidence="6 13" id="KW-0949">S-adenosyl-L-methionine</keyword>
<dbReference type="InterPro" id="IPR058240">
    <property type="entry name" value="rSAM_sf"/>
</dbReference>
<feature type="binding site" evidence="13 14">
    <location>
        <position position="66"/>
    </location>
    <ligand>
        <name>[4Fe-4S] cluster</name>
        <dbReference type="ChEBI" id="CHEBI:49883"/>
        <note>4Fe-4S-S-AdoMet</note>
    </ligand>
</feature>
<evidence type="ECO:0000313" key="17">
    <source>
        <dbReference type="EMBL" id="PWK20482.1"/>
    </source>
</evidence>
<feature type="region of interest" description="Disordered" evidence="15">
    <location>
        <begin position="330"/>
        <end position="376"/>
    </location>
</feature>
<evidence type="ECO:0000256" key="9">
    <source>
        <dbReference type="ARBA" id="ARBA00022756"/>
    </source>
</evidence>
<keyword evidence="9 13" id="KW-0093">Biotin biosynthesis</keyword>
<name>A0A316DSP8_9FLAO</name>
<dbReference type="AlphaFoldDB" id="A0A316DSP8"/>
<comment type="caution">
    <text evidence="17">The sequence shown here is derived from an EMBL/GenBank/DDBJ whole genome shotgun (WGS) entry which is preliminary data.</text>
</comment>
<dbReference type="CDD" id="cd01335">
    <property type="entry name" value="Radical_SAM"/>
    <property type="match status" value="1"/>
</dbReference>
<evidence type="ECO:0000256" key="13">
    <source>
        <dbReference type="HAMAP-Rule" id="MF_01694"/>
    </source>
</evidence>
<dbReference type="Pfam" id="PF06968">
    <property type="entry name" value="BATS"/>
    <property type="match status" value="1"/>
</dbReference>
<dbReference type="UniPathway" id="UPA00078">
    <property type="reaction ID" value="UER00162"/>
</dbReference>
<comment type="similarity">
    <text evidence="2 13">Belongs to the radical SAM superfamily. Biotin synthase family.</text>
</comment>
<evidence type="ECO:0000256" key="11">
    <source>
        <dbReference type="ARBA" id="ARBA00023014"/>
    </source>
</evidence>
<evidence type="ECO:0000256" key="4">
    <source>
        <dbReference type="ARBA" id="ARBA00022485"/>
    </source>
</evidence>
<dbReference type="GO" id="GO:0051539">
    <property type="term" value="F:4 iron, 4 sulfur cluster binding"/>
    <property type="evidence" value="ECO:0007669"/>
    <property type="project" value="UniProtKB-KW"/>
</dbReference>
<keyword evidence="8 13" id="KW-0479">Metal-binding</keyword>
<dbReference type="PANTHER" id="PTHR22976">
    <property type="entry name" value="BIOTIN SYNTHASE"/>
    <property type="match status" value="1"/>
</dbReference>
<feature type="binding site" evidence="13 14">
    <location>
        <position position="73"/>
    </location>
    <ligand>
        <name>[4Fe-4S] cluster</name>
        <dbReference type="ChEBI" id="CHEBI:49883"/>
        <note>4Fe-4S-S-AdoMet</note>
    </ligand>
</feature>
<dbReference type="NCBIfam" id="TIGR00433">
    <property type="entry name" value="bioB"/>
    <property type="match status" value="1"/>
</dbReference>
<dbReference type="SFLD" id="SFLDS00029">
    <property type="entry name" value="Radical_SAM"/>
    <property type="match status" value="1"/>
</dbReference>
<dbReference type="SFLD" id="SFLDF00272">
    <property type="entry name" value="biotin_synthase"/>
    <property type="match status" value="1"/>
</dbReference>
<dbReference type="GO" id="GO:0004076">
    <property type="term" value="F:biotin synthase activity"/>
    <property type="evidence" value="ECO:0007669"/>
    <property type="project" value="UniProtKB-UniRule"/>
</dbReference>
<evidence type="ECO:0000256" key="8">
    <source>
        <dbReference type="ARBA" id="ARBA00022723"/>
    </source>
</evidence>
<dbReference type="InterPro" id="IPR002684">
    <property type="entry name" value="Biotin_synth/BioAB"/>
</dbReference>
<evidence type="ECO:0000256" key="5">
    <source>
        <dbReference type="ARBA" id="ARBA00022679"/>
    </source>
</evidence>
<dbReference type="PROSITE" id="PS51918">
    <property type="entry name" value="RADICAL_SAM"/>
    <property type="match status" value="1"/>
</dbReference>
<keyword evidence="10 13" id="KW-0408">Iron</keyword>
<accession>A0A316DSP8</accession>
<evidence type="ECO:0000256" key="1">
    <source>
        <dbReference type="ARBA" id="ARBA00004942"/>
    </source>
</evidence>
<dbReference type="EMBL" id="QGGP01000001">
    <property type="protein sequence ID" value="PWK20482.1"/>
    <property type="molecule type" value="Genomic_DNA"/>
</dbReference>
<dbReference type="Pfam" id="PF04055">
    <property type="entry name" value="Radical_SAM"/>
    <property type="match status" value="1"/>
</dbReference>
<comment type="pathway">
    <text evidence="1 13">Cofactor biosynthesis; biotin biosynthesis; biotin from 7,8-diaminononanoate: step 2/2.</text>
</comment>
<comment type="subunit">
    <text evidence="13">Homodimer.</text>
</comment>
<dbReference type="SMART" id="SM00729">
    <property type="entry name" value="Elp3"/>
    <property type="match status" value="1"/>
</dbReference>
<evidence type="ECO:0000313" key="18">
    <source>
        <dbReference type="Proteomes" id="UP000245430"/>
    </source>
</evidence>
<dbReference type="HAMAP" id="MF_01694">
    <property type="entry name" value="BioB"/>
    <property type="match status" value="1"/>
</dbReference>
<dbReference type="InterPro" id="IPR010722">
    <property type="entry name" value="BATS_dom"/>
</dbReference>
<dbReference type="GO" id="GO:0051537">
    <property type="term" value="F:2 iron, 2 sulfur cluster binding"/>
    <property type="evidence" value="ECO:0007669"/>
    <property type="project" value="UniProtKB-KW"/>
</dbReference>
<dbReference type="Gene3D" id="3.20.20.70">
    <property type="entry name" value="Aldolase class I"/>
    <property type="match status" value="1"/>
</dbReference>
<dbReference type="SFLD" id="SFLDG01278">
    <property type="entry name" value="biotin_synthase_like"/>
    <property type="match status" value="1"/>
</dbReference>
<dbReference type="InterPro" id="IPR006638">
    <property type="entry name" value="Elp3/MiaA/NifB-like_rSAM"/>
</dbReference>
<sequence length="376" mass="42309">MEFSIFTQIIDFMNEIRHNWTKEQILDIYNKPMMELLYEAATIHRLHHDPNVVQVSTLLSIKTGGCSEDCGYCPQAARYHTNIEGNDLMSVQQVKAQALRAKETGSSRVCMGAAWRNVKDGEEFNQVLEMVRTINKLDMEVCCTLGMVTENQAKRLAEAGLYAYNHNLDSSEEYYKEVISTRGYQDRLDTIDNVRKTNVTVCSGGIIGMGENVADRAGMLVALSTLNPQPESTPINALVAVEGTPLEDEKPVEIWDMIRMVATTRIVMPETQVRLSAGRTQMSREGQAMCFFAGANSIFAGDKLLTTPNPDVNEDMKMFKLLGMNPQKPFTKKVQPQTVEATESEYQALGEKPRWTRPEHKIERNEAAKEKAKTLK</sequence>
<comment type="function">
    <text evidence="13">Catalyzes the conversion of dethiobiotin (DTB) to biotin by the insertion of a sulfur atom into dethiobiotin via a radical-based mechanism.</text>
</comment>
<evidence type="ECO:0000256" key="15">
    <source>
        <dbReference type="SAM" id="MobiDB-lite"/>
    </source>
</evidence>
<keyword evidence="7 13" id="KW-0001">2Fe-2S</keyword>
<feature type="binding site" evidence="13 14">
    <location>
        <position position="110"/>
    </location>
    <ligand>
        <name>[2Fe-2S] cluster</name>
        <dbReference type="ChEBI" id="CHEBI:190135"/>
    </ligand>
</feature>
<gene>
    <name evidence="13" type="primary">bioB</name>
    <name evidence="17" type="ORF">LX78_00182</name>
</gene>
<dbReference type="GO" id="GO:0005506">
    <property type="term" value="F:iron ion binding"/>
    <property type="evidence" value="ECO:0007669"/>
    <property type="project" value="UniProtKB-UniRule"/>
</dbReference>
<keyword evidence="18" id="KW-1185">Reference proteome</keyword>
<keyword evidence="11 13" id="KW-0411">Iron-sulfur</keyword>
<reference evidence="17 18" key="1">
    <citation type="submission" date="2018-05" db="EMBL/GenBank/DDBJ databases">
        <title>Genomic Encyclopedia of Archaeal and Bacterial Type Strains, Phase II (KMG-II): from individual species to whole genera.</title>
        <authorList>
            <person name="Goeker M."/>
        </authorList>
    </citation>
    <scope>NUCLEOTIDE SEQUENCE [LARGE SCALE GENOMIC DNA]</scope>
    <source>
        <strain evidence="17 18">DSM 22637</strain>
    </source>
</reference>
<dbReference type="EC" id="2.8.1.6" evidence="3 13"/>
<evidence type="ECO:0000256" key="7">
    <source>
        <dbReference type="ARBA" id="ARBA00022714"/>
    </source>
</evidence>
<evidence type="ECO:0000256" key="12">
    <source>
        <dbReference type="ARBA" id="ARBA00051157"/>
    </source>
</evidence>
<organism evidence="17 18">
    <name type="scientific">Xanthomarina spongicola</name>
    <dbReference type="NCBI Taxonomy" id="570520"/>
    <lineage>
        <taxon>Bacteria</taxon>
        <taxon>Pseudomonadati</taxon>
        <taxon>Bacteroidota</taxon>
        <taxon>Flavobacteriia</taxon>
        <taxon>Flavobacteriales</taxon>
        <taxon>Flavobacteriaceae</taxon>
        <taxon>Xanthomarina</taxon>
    </lineage>
</organism>
<evidence type="ECO:0000256" key="6">
    <source>
        <dbReference type="ARBA" id="ARBA00022691"/>
    </source>
</evidence>
<dbReference type="FunFam" id="3.20.20.70:FF:000011">
    <property type="entry name" value="Biotin synthase"/>
    <property type="match status" value="1"/>
</dbReference>
<evidence type="ECO:0000259" key="16">
    <source>
        <dbReference type="PROSITE" id="PS51918"/>
    </source>
</evidence>
<keyword evidence="4 13" id="KW-0004">4Fe-4S</keyword>
<dbReference type="GO" id="GO:0009102">
    <property type="term" value="P:biotin biosynthetic process"/>
    <property type="evidence" value="ECO:0007669"/>
    <property type="project" value="UniProtKB-UniRule"/>
</dbReference>
<comment type="cofactor">
    <cofactor evidence="13 14">
        <name>[4Fe-4S] cluster</name>
        <dbReference type="ChEBI" id="CHEBI:49883"/>
    </cofactor>
    <text evidence="13 14">Binds 1 [4Fe-4S] cluster. The cluster is coordinated with 3 cysteines and an exchangeable S-adenosyl-L-methionine.</text>
</comment>
<comment type="cofactor">
    <cofactor evidence="14">
        <name>[2Fe-2S] cluster</name>
        <dbReference type="ChEBI" id="CHEBI:190135"/>
    </cofactor>
    <text evidence="14">Binds 1 [2Fe-2S] cluster. The cluster is coordinated with 3 cysteines and 1 arginine.</text>
</comment>
<dbReference type="SMART" id="SM00876">
    <property type="entry name" value="BATS"/>
    <property type="match status" value="1"/>
</dbReference>
<evidence type="ECO:0000256" key="3">
    <source>
        <dbReference type="ARBA" id="ARBA00012236"/>
    </source>
</evidence>
<dbReference type="InterPro" id="IPR024177">
    <property type="entry name" value="Biotin_synthase"/>
</dbReference>
<dbReference type="InterPro" id="IPR013785">
    <property type="entry name" value="Aldolase_TIM"/>
</dbReference>
<feature type="compositionally biased region" description="Polar residues" evidence="15">
    <location>
        <begin position="334"/>
        <end position="345"/>
    </location>
</feature>
<feature type="binding site" evidence="13 14">
    <location>
        <position position="274"/>
    </location>
    <ligand>
        <name>[2Fe-2S] cluster</name>
        <dbReference type="ChEBI" id="CHEBI:190135"/>
    </ligand>
</feature>
<dbReference type="PANTHER" id="PTHR22976:SF2">
    <property type="entry name" value="BIOTIN SYNTHASE, MITOCHONDRIAL"/>
    <property type="match status" value="1"/>
</dbReference>
<comment type="cofactor">
    <cofactor evidence="13">
        <name>[2Fe-2S] cluster</name>
        <dbReference type="ChEBI" id="CHEBI:190135"/>
    </cofactor>
    <text evidence="13">Binds 1 [2Fe-2S] cluster. The cluster is coordinated with 3 cysteines and 1 arginine.</text>
</comment>
<protein>
    <recommendedName>
        <fullName evidence="3 13">Biotin synthase</fullName>
        <ecNumber evidence="3 13">2.8.1.6</ecNumber>
    </recommendedName>
</protein>
<comment type="catalytic activity">
    <reaction evidence="12 13">
        <text>(4R,5S)-dethiobiotin + (sulfur carrier)-SH + 2 reduced [2Fe-2S]-[ferredoxin] + 2 S-adenosyl-L-methionine = (sulfur carrier)-H + biotin + 2 5'-deoxyadenosine + 2 L-methionine + 2 oxidized [2Fe-2S]-[ferredoxin]</text>
        <dbReference type="Rhea" id="RHEA:22060"/>
        <dbReference type="Rhea" id="RHEA-COMP:10000"/>
        <dbReference type="Rhea" id="RHEA-COMP:10001"/>
        <dbReference type="Rhea" id="RHEA-COMP:14737"/>
        <dbReference type="Rhea" id="RHEA-COMP:14739"/>
        <dbReference type="ChEBI" id="CHEBI:17319"/>
        <dbReference type="ChEBI" id="CHEBI:29917"/>
        <dbReference type="ChEBI" id="CHEBI:33737"/>
        <dbReference type="ChEBI" id="CHEBI:33738"/>
        <dbReference type="ChEBI" id="CHEBI:57586"/>
        <dbReference type="ChEBI" id="CHEBI:57844"/>
        <dbReference type="ChEBI" id="CHEBI:59789"/>
        <dbReference type="ChEBI" id="CHEBI:64428"/>
        <dbReference type="ChEBI" id="CHEBI:149473"/>
        <dbReference type="EC" id="2.8.1.6"/>
    </reaction>
</comment>
<feature type="binding site" evidence="13 14">
    <location>
        <position position="142"/>
    </location>
    <ligand>
        <name>[2Fe-2S] cluster</name>
        <dbReference type="ChEBI" id="CHEBI:190135"/>
    </ligand>
</feature>
<feature type="binding site" evidence="13 14">
    <location>
        <position position="202"/>
    </location>
    <ligand>
        <name>[2Fe-2S] cluster</name>
        <dbReference type="ChEBI" id="CHEBI:190135"/>
    </ligand>
</feature>
<evidence type="ECO:0000256" key="10">
    <source>
        <dbReference type="ARBA" id="ARBA00023004"/>
    </source>
</evidence>
<evidence type="ECO:0000256" key="2">
    <source>
        <dbReference type="ARBA" id="ARBA00010765"/>
    </source>
</evidence>
<dbReference type="InterPro" id="IPR007197">
    <property type="entry name" value="rSAM"/>
</dbReference>
<feature type="compositionally biased region" description="Basic and acidic residues" evidence="15">
    <location>
        <begin position="351"/>
        <end position="376"/>
    </location>
</feature>
<proteinExistence type="inferred from homology"/>